<evidence type="ECO:0000256" key="1">
    <source>
        <dbReference type="ARBA" id="ARBA00022614"/>
    </source>
</evidence>
<dbReference type="Gene3D" id="3.80.10.10">
    <property type="entry name" value="Ribonuclease Inhibitor"/>
    <property type="match status" value="2"/>
</dbReference>
<feature type="domain" description="LRRCT" evidence="6">
    <location>
        <begin position="331"/>
        <end position="382"/>
    </location>
</feature>
<organism evidence="7 8">
    <name type="scientific">Heterocephalus glaber</name>
    <name type="common">Naked mole rat</name>
    <dbReference type="NCBI Taxonomy" id="10181"/>
    <lineage>
        <taxon>Eukaryota</taxon>
        <taxon>Metazoa</taxon>
        <taxon>Chordata</taxon>
        <taxon>Craniata</taxon>
        <taxon>Vertebrata</taxon>
        <taxon>Euteleostomi</taxon>
        <taxon>Mammalia</taxon>
        <taxon>Eutheria</taxon>
        <taxon>Euarchontoglires</taxon>
        <taxon>Glires</taxon>
        <taxon>Rodentia</taxon>
        <taxon>Hystricomorpha</taxon>
        <taxon>Bathyergidae</taxon>
        <taxon>Heterocephalus</taxon>
    </lineage>
</organism>
<evidence type="ECO:0000259" key="5">
    <source>
        <dbReference type="SMART" id="SM00013"/>
    </source>
</evidence>
<keyword evidence="1" id="KW-0433">Leucine-rich repeat</keyword>
<dbReference type="InterPro" id="IPR003591">
    <property type="entry name" value="Leu-rich_rpt_typical-subtyp"/>
</dbReference>
<accession>A0AAX6PF37</accession>
<gene>
    <name evidence="8" type="primary">Nyx</name>
</gene>
<feature type="chain" id="PRO_5043410830" evidence="4">
    <location>
        <begin position="19"/>
        <end position="476"/>
    </location>
</feature>
<keyword evidence="7" id="KW-1185">Reference proteome</keyword>
<evidence type="ECO:0000313" key="8">
    <source>
        <dbReference type="RefSeq" id="XP_004850134.1"/>
    </source>
</evidence>
<evidence type="ECO:0000256" key="4">
    <source>
        <dbReference type="SAM" id="SignalP"/>
    </source>
</evidence>
<feature type="domain" description="LRRNT" evidence="5">
    <location>
        <begin position="25"/>
        <end position="61"/>
    </location>
</feature>
<dbReference type="InterPro" id="IPR001611">
    <property type="entry name" value="Leu-rich_rpt"/>
</dbReference>
<dbReference type="Pfam" id="PF13855">
    <property type="entry name" value="LRR_8"/>
    <property type="match status" value="2"/>
</dbReference>
<dbReference type="KEGG" id="hgl:101706632"/>
<dbReference type="FunFam" id="3.80.10.10:FF:000172">
    <property type="entry name" value="Nyctalopin"/>
    <property type="match status" value="1"/>
</dbReference>
<name>A0AAX6PF37_HETGA</name>
<dbReference type="AlphaFoldDB" id="A0AAX6PF37"/>
<dbReference type="InterPro" id="IPR032675">
    <property type="entry name" value="LRR_dom_sf"/>
</dbReference>
<evidence type="ECO:0000313" key="7">
    <source>
        <dbReference type="Proteomes" id="UP000694906"/>
    </source>
</evidence>
<evidence type="ECO:0000256" key="2">
    <source>
        <dbReference type="ARBA" id="ARBA00022729"/>
    </source>
</evidence>
<dbReference type="Pfam" id="PF01462">
    <property type="entry name" value="LRRNT"/>
    <property type="match status" value="1"/>
</dbReference>
<reference evidence="8" key="1">
    <citation type="submission" date="2025-08" db="UniProtKB">
        <authorList>
            <consortium name="RefSeq"/>
        </authorList>
    </citation>
    <scope>IDENTIFICATION</scope>
</reference>
<dbReference type="PANTHER" id="PTHR24369:SF213">
    <property type="entry name" value="INSULIN LIKE GROWTH FACTOR BINDING PROTEIN ACID LABILE SUBUNIT"/>
    <property type="match status" value="1"/>
</dbReference>
<dbReference type="InterPro" id="IPR000372">
    <property type="entry name" value="LRRNT"/>
</dbReference>
<dbReference type="RefSeq" id="XP_004850134.1">
    <property type="nucleotide sequence ID" value="XM_004850077.2"/>
</dbReference>
<dbReference type="GeneID" id="101706632"/>
<sequence length="476" mass="51970">MLVLLLNAVVLGLPSTRATESCLHACPVPCSCSKAERGCTVRCDRAGLLRVPADFPCETDSIDLDHNGLRILGERVFGALPSLRRLSLRHNNLSFITPGAFKGLPRLAELCLAHNGNLRYLHARTFAALGRLRHLDLAACRLFSVPERLLAELPALHELIAFDNLFRLVPGALRGLANLTHAHLERGRIEAVASSSLQGLQRLRSLSLQANRIRAVHARAFRDCGALEHLLLNDNLLAVLPADAFLGLRRLRTLNLGGNRLGGVVRSWFTDMAELELLYLDRNSIAFVEEGAFQNLSGLLALHLNGNGLTVLSWAAFQPSFFLGRLFLFRNPWRCDCHLEWLRDWIEVSGLVAEVPCASPGSVAGLDLSQVVFVRSSDGLCVDPVELNLSASSPGPSLEPVATTVSRFGSLLSKLLAPRVLVEEVTNSTARLANASLSYTLPSRGVGNLGHKDTFLFASCVLLGVSQYVTFCLWRD</sequence>
<dbReference type="SMART" id="SM00369">
    <property type="entry name" value="LRR_TYP"/>
    <property type="match status" value="9"/>
</dbReference>
<dbReference type="InterPro" id="IPR050541">
    <property type="entry name" value="LRR_TM_domain-containing"/>
</dbReference>
<dbReference type="Proteomes" id="UP000694906">
    <property type="component" value="Unplaced"/>
</dbReference>
<protein>
    <submittedName>
        <fullName evidence="8">Nyctalopin</fullName>
    </submittedName>
</protein>
<dbReference type="InterPro" id="IPR000483">
    <property type="entry name" value="Cys-rich_flank_reg_C"/>
</dbReference>
<dbReference type="CTD" id="60506"/>
<dbReference type="SMART" id="SM00013">
    <property type="entry name" value="LRRNT"/>
    <property type="match status" value="1"/>
</dbReference>
<dbReference type="PANTHER" id="PTHR24369">
    <property type="entry name" value="ANTIGEN BSP, PUTATIVE-RELATED"/>
    <property type="match status" value="1"/>
</dbReference>
<dbReference type="GO" id="GO:0005886">
    <property type="term" value="C:plasma membrane"/>
    <property type="evidence" value="ECO:0007669"/>
    <property type="project" value="TreeGrafter"/>
</dbReference>
<feature type="signal peptide" evidence="4">
    <location>
        <begin position="1"/>
        <end position="18"/>
    </location>
</feature>
<evidence type="ECO:0000259" key="6">
    <source>
        <dbReference type="SMART" id="SM00082"/>
    </source>
</evidence>
<evidence type="ECO:0000256" key="3">
    <source>
        <dbReference type="ARBA" id="ARBA00022737"/>
    </source>
</evidence>
<dbReference type="SMART" id="SM00082">
    <property type="entry name" value="LRRCT"/>
    <property type="match status" value="1"/>
</dbReference>
<keyword evidence="3" id="KW-0677">Repeat</keyword>
<dbReference type="SUPFAM" id="SSF52058">
    <property type="entry name" value="L domain-like"/>
    <property type="match status" value="1"/>
</dbReference>
<keyword evidence="2 4" id="KW-0732">Signal</keyword>
<proteinExistence type="predicted"/>